<dbReference type="HOGENOM" id="CLU_3237438_0_0_0"/>
<dbReference type="KEGG" id="phm:PSMK_13550"/>
<feature type="region of interest" description="Disordered" evidence="1">
    <location>
        <begin position="1"/>
        <end position="22"/>
    </location>
</feature>
<organism evidence="2 3">
    <name type="scientific">Phycisphaera mikurensis (strain NBRC 102666 / KCTC 22515 / FYK2301M01)</name>
    <dbReference type="NCBI Taxonomy" id="1142394"/>
    <lineage>
        <taxon>Bacteria</taxon>
        <taxon>Pseudomonadati</taxon>
        <taxon>Planctomycetota</taxon>
        <taxon>Phycisphaerae</taxon>
        <taxon>Phycisphaerales</taxon>
        <taxon>Phycisphaeraceae</taxon>
        <taxon>Phycisphaera</taxon>
    </lineage>
</organism>
<evidence type="ECO:0000313" key="2">
    <source>
        <dbReference type="EMBL" id="BAM03514.1"/>
    </source>
</evidence>
<name>I0IE26_PHYMF</name>
<evidence type="ECO:0000256" key="1">
    <source>
        <dbReference type="SAM" id="MobiDB-lite"/>
    </source>
</evidence>
<proteinExistence type="predicted"/>
<keyword evidence="3" id="KW-1185">Reference proteome</keyword>
<accession>I0IE26</accession>
<dbReference type="Proteomes" id="UP000007881">
    <property type="component" value="Chromosome"/>
</dbReference>
<protein>
    <submittedName>
        <fullName evidence="2">Uncharacterized protein</fullName>
    </submittedName>
</protein>
<dbReference type="EMBL" id="AP012338">
    <property type="protein sequence ID" value="BAM03514.1"/>
    <property type="molecule type" value="Genomic_DNA"/>
</dbReference>
<sequence>MPHARVVAHCAPAPGPLASRAGPSVAHDALASAAWTARRQRER</sequence>
<reference evidence="2 3" key="1">
    <citation type="submission" date="2012-02" db="EMBL/GenBank/DDBJ databases">
        <title>Complete genome sequence of Phycisphaera mikurensis NBRC 102666.</title>
        <authorList>
            <person name="Ankai A."/>
            <person name="Hosoyama A."/>
            <person name="Terui Y."/>
            <person name="Sekine M."/>
            <person name="Fukai R."/>
            <person name="Kato Y."/>
            <person name="Nakamura S."/>
            <person name="Yamada-Narita S."/>
            <person name="Kawakoshi A."/>
            <person name="Fukunaga Y."/>
            <person name="Yamazaki S."/>
            <person name="Fujita N."/>
        </authorList>
    </citation>
    <scope>NUCLEOTIDE SEQUENCE [LARGE SCALE GENOMIC DNA]</scope>
    <source>
        <strain evidence="3">NBRC 102666 / KCTC 22515 / FYK2301M01</strain>
    </source>
</reference>
<dbReference type="AlphaFoldDB" id="I0IE26"/>
<evidence type="ECO:0000313" key="3">
    <source>
        <dbReference type="Proteomes" id="UP000007881"/>
    </source>
</evidence>
<gene>
    <name evidence="2" type="ordered locus">PSMK_13550</name>
</gene>